<dbReference type="EMBL" id="JABSNO010000004">
    <property type="protein sequence ID" value="NRS91750.1"/>
    <property type="molecule type" value="Genomic_DNA"/>
</dbReference>
<dbReference type="Proteomes" id="UP000610746">
    <property type="component" value="Unassembled WGS sequence"/>
</dbReference>
<keyword evidence="3" id="KW-1185">Reference proteome</keyword>
<proteinExistence type="predicted"/>
<name>A0A8J8G9J5_9FLAO</name>
<feature type="signal peptide" evidence="1">
    <location>
        <begin position="1"/>
        <end position="19"/>
    </location>
</feature>
<dbReference type="AlphaFoldDB" id="A0A8J8G9J5"/>
<evidence type="ECO:0000313" key="2">
    <source>
        <dbReference type="EMBL" id="NRS91750.1"/>
    </source>
</evidence>
<evidence type="ECO:0000256" key="1">
    <source>
        <dbReference type="SAM" id="SignalP"/>
    </source>
</evidence>
<protein>
    <submittedName>
        <fullName evidence="2">Uncharacterized protein</fullName>
    </submittedName>
</protein>
<organism evidence="2 3">
    <name type="scientific">Frigoriflavimonas asaccharolytica</name>
    <dbReference type="NCBI Taxonomy" id="2735899"/>
    <lineage>
        <taxon>Bacteria</taxon>
        <taxon>Pseudomonadati</taxon>
        <taxon>Bacteroidota</taxon>
        <taxon>Flavobacteriia</taxon>
        <taxon>Flavobacteriales</taxon>
        <taxon>Weeksellaceae</taxon>
        <taxon>Frigoriflavimonas</taxon>
    </lineage>
</organism>
<keyword evidence="1" id="KW-0732">Signal</keyword>
<reference evidence="2" key="1">
    <citation type="submission" date="2020-05" db="EMBL/GenBank/DDBJ databases">
        <title>Genomic Encyclopedia of Type Strains, Phase IV (KMG-V): Genome sequencing to study the core and pangenomes of soil and plant-associated prokaryotes.</title>
        <authorList>
            <person name="Whitman W."/>
        </authorList>
    </citation>
    <scope>NUCLEOTIDE SEQUENCE</scope>
    <source>
        <strain evidence="2">16F</strain>
    </source>
</reference>
<evidence type="ECO:0000313" key="3">
    <source>
        <dbReference type="Proteomes" id="UP000610746"/>
    </source>
</evidence>
<accession>A0A8J8G9J5</accession>
<dbReference type="RefSeq" id="WP_173778371.1">
    <property type="nucleotide sequence ID" value="NZ_JABSNO010000004.1"/>
</dbReference>
<gene>
    <name evidence="2" type="ORF">HNQ03_000817</name>
</gene>
<sequence>MKKIILSFVLISFSILMNAQYGSLDAILTKLEQRKGINQPLVKQDISRKKFILIEEFPDHTERSFVIINGKNLTYVEIFDDKKDGTSVSNVFSGDVLQTRKNIVSIRANLLEGKKIAIPITKTFFATNQDEIIYLVDINTKKRWIDEAFINQTMKKKKK</sequence>
<comment type="caution">
    <text evidence="2">The sequence shown here is derived from an EMBL/GenBank/DDBJ whole genome shotgun (WGS) entry which is preliminary data.</text>
</comment>
<feature type="chain" id="PRO_5035210859" evidence="1">
    <location>
        <begin position="20"/>
        <end position="159"/>
    </location>
</feature>